<organism evidence="1 2">
    <name type="scientific">Leucocoprinus birnbaumii</name>
    <dbReference type="NCBI Taxonomy" id="56174"/>
    <lineage>
        <taxon>Eukaryota</taxon>
        <taxon>Fungi</taxon>
        <taxon>Dikarya</taxon>
        <taxon>Basidiomycota</taxon>
        <taxon>Agaricomycotina</taxon>
        <taxon>Agaricomycetes</taxon>
        <taxon>Agaricomycetidae</taxon>
        <taxon>Agaricales</taxon>
        <taxon>Agaricineae</taxon>
        <taxon>Agaricaceae</taxon>
        <taxon>Leucocoprinus</taxon>
    </lineage>
</organism>
<sequence length="331" mass="37679">MQCCNTLRSDPLTAAYVRTFSVYYLTTNPTSATYTPYFSSFYRTFGKALSKLTNLREFSLLVRDPALMSALLSSASAALRFPSLQRFETYLPLDHHLLSFIERHPKLNYLEVSHHENLVLEPPSSNFHGGVIPAPRILPTLTRLHHFVGNSVYLEKLAPAYPLPLRSVYVIWNATQQCQGPILSLATAASDTLNFLSCRRRGWNRDLIGLITMHLPDIYALHVHNVLVVDAQLPEGYQEEISSYLSRCRNLQRLKLTREVQWCPNGIQYDLDLELSIVTDWGVACPSLLVIILPHSFIHVEWHRIADDLWIPVDISVEGVARQWLKARSLG</sequence>
<proteinExistence type="predicted"/>
<gene>
    <name evidence="1" type="ORF">NP233_g1375</name>
</gene>
<evidence type="ECO:0000313" key="1">
    <source>
        <dbReference type="EMBL" id="KAJ3575011.1"/>
    </source>
</evidence>
<accession>A0AAD5W0F5</accession>
<comment type="caution">
    <text evidence="1">The sequence shown here is derived from an EMBL/GenBank/DDBJ whole genome shotgun (WGS) entry which is preliminary data.</text>
</comment>
<protein>
    <submittedName>
        <fullName evidence="1">Uncharacterized protein</fullName>
    </submittedName>
</protein>
<keyword evidence="2" id="KW-1185">Reference proteome</keyword>
<reference evidence="1" key="1">
    <citation type="submission" date="2022-07" db="EMBL/GenBank/DDBJ databases">
        <title>Genome Sequence of Leucocoprinus birnbaumii.</title>
        <authorList>
            <person name="Buettner E."/>
        </authorList>
    </citation>
    <scope>NUCLEOTIDE SEQUENCE</scope>
    <source>
        <strain evidence="1">VT141</strain>
    </source>
</reference>
<dbReference type="Proteomes" id="UP001213000">
    <property type="component" value="Unassembled WGS sequence"/>
</dbReference>
<evidence type="ECO:0000313" key="2">
    <source>
        <dbReference type="Proteomes" id="UP001213000"/>
    </source>
</evidence>
<name>A0AAD5W0F5_9AGAR</name>
<dbReference type="EMBL" id="JANIEX010000050">
    <property type="protein sequence ID" value="KAJ3575011.1"/>
    <property type="molecule type" value="Genomic_DNA"/>
</dbReference>
<dbReference type="AlphaFoldDB" id="A0AAD5W0F5"/>